<accession>A0A806LK54</accession>
<name>A0A806LK54_LACPA</name>
<geneLocation type="plasmid" evidence="2">
    <name>3</name>
</geneLocation>
<proteinExistence type="predicted"/>
<dbReference type="EMBL" id="CP007125">
    <property type="protein sequence ID" value="AHJ34592.1"/>
    <property type="molecule type" value="Genomic_DNA"/>
</dbReference>
<reference evidence="1 2" key="1">
    <citation type="journal article" date="2014" name="Genome Announc.">
        <title>Whole Genome Sequence of the Probiotic Strain Lactobacillus paracasei N1115, Isolated from Traditional Chinese Fermented Milk.</title>
        <authorList>
            <person name="Wang S."/>
            <person name="Zhu H."/>
            <person name="He F."/>
            <person name="Luo Y."/>
            <person name="Kang Z."/>
            <person name="Lu C."/>
            <person name="Feng L."/>
            <person name="Lu X."/>
            <person name="Xue Y."/>
            <person name="Wang H."/>
        </authorList>
    </citation>
    <scope>NUCLEOTIDE SEQUENCE [LARGE SCALE GENOMIC DNA]</scope>
    <source>
        <strain evidence="1 2">N1115</strain>
    </source>
</reference>
<gene>
    <name evidence="1" type="ORF">AF91_15505</name>
</gene>
<dbReference type="Proteomes" id="UP000019441">
    <property type="component" value="Plasmid unnamed_3"/>
</dbReference>
<evidence type="ECO:0000313" key="1">
    <source>
        <dbReference type="EMBL" id="AHJ34592.1"/>
    </source>
</evidence>
<organism evidence="1 2">
    <name type="scientific">Lacticaseibacillus paracasei N1115</name>
    <dbReference type="NCBI Taxonomy" id="1446494"/>
    <lineage>
        <taxon>Bacteria</taxon>
        <taxon>Bacillati</taxon>
        <taxon>Bacillota</taxon>
        <taxon>Bacilli</taxon>
        <taxon>Lactobacillales</taxon>
        <taxon>Lactobacillaceae</taxon>
        <taxon>Lacticaseibacillus</taxon>
    </lineage>
</organism>
<dbReference type="AlphaFoldDB" id="A0A806LK54"/>
<dbReference type="KEGG" id="lpq:AF91_15505"/>
<sequence>MSVNPNNHRYQITVTPEERRQLQFLCETTGERPSAPIRRLIAAEVFLTKASFLPKAKNFKRNVKSC</sequence>
<keyword evidence="1" id="KW-0614">Plasmid</keyword>
<evidence type="ECO:0000313" key="2">
    <source>
        <dbReference type="Proteomes" id="UP000019441"/>
    </source>
</evidence>
<protein>
    <submittedName>
        <fullName evidence="1">Uncharacterized protein</fullName>
    </submittedName>
</protein>